<reference evidence="2 3" key="1">
    <citation type="submission" date="2020-04" db="EMBL/GenBank/DDBJ databases">
        <authorList>
            <person name="De Canck E."/>
        </authorList>
    </citation>
    <scope>NUCLEOTIDE SEQUENCE [LARGE SCALE GENOMIC DNA]</scope>
    <source>
        <strain evidence="2 3">LMG 26841</strain>
    </source>
</reference>
<feature type="compositionally biased region" description="Low complexity" evidence="1">
    <location>
        <begin position="179"/>
        <end position="192"/>
    </location>
</feature>
<dbReference type="InterPro" id="IPR013783">
    <property type="entry name" value="Ig-like_fold"/>
</dbReference>
<feature type="region of interest" description="Disordered" evidence="1">
    <location>
        <begin position="160"/>
        <end position="208"/>
    </location>
</feature>
<gene>
    <name evidence="2" type="ORF">LMG26841_05013</name>
</gene>
<dbReference type="Proteomes" id="UP000494272">
    <property type="component" value="Unassembled WGS sequence"/>
</dbReference>
<sequence length="4067" mass="423834">MKNRFRTLSTFAKDGRIPLNFKLSDVKAMAIVGVDVVALMKDGSRVLLPGLAVKILERPSPELQFDDQSLSGAELFSKVDIDSTALKDAAEALQVPISEPTTQETLGFAEEAAAVPSDSAQGAPKEDGKGTGEPLAWYQEYGWMFGVVGLVGLALGLSSQKGKSKGKEEDRPAAPAPAPDAGEQPEAGGSTPSPTPDPDGDTPAKPAVTVTGGIAAGVFNHAQTLSISLYDGQGQSLGEGDLVLGPGGQVLSYRAELPSDYVGLVRVVVSDKARDGQGYIDEYRQALALAQGMTAEQAAQFAATDFPTLSAIGYRAEGQTELSISVTPLTELVTRLVGAPADPSAPLDGVSAEQVNAMAAAVTKLMSQFTSDAQLVDILGPVVAINADTFAQASVAAQAYGKVLAALAGMDSVSGALGNTLQLLAGGLAPDADGALRIAPTIEGAVLLAAMQEANVLLGRLVDPALFDTFTLPQMPWASVAATFTDAEASPLPALDALGKDAQPSVTVSWTGSADRISAGQRVELHLLDGRTILSRVLTAEDVAAGSVVLRAGDYGENTLGEDGAKRLFAAIVDDQGELIAGSDLRTYGLVSVEVDEITGLSADTGVSPSDFITNQPVQAVSGHYLGTLGPNTHIEVSADGGKTWVEAEATPAADGASGGTWVSGFLRLDGEGEDARLLTRVAVSGVDGEQPLTLPGASHAFVLDVTPPDARVASIDSISTPFAGAVLPGGFLFTQPAQTIRGKVLGTVTSDDRIMVSIDGGATWTVGELSADGASWSVAVGFSRYGAGDILARISDVAGNTTETVSHPYQYTEPTLVGIQPTQAAQIVMVADDVGDPSTDPYDFVGALSSNMSTDDRRPSFSGTLSAALEGDQVLVLADSLNGGAERLLGYANVAPAGEGQLPQWSFTPVSDMAFGSHHVVVKVFSPGLDAYAPVYPEGVDADAPDATSNWGSWDVNVQSLSFDGVIVPGVTEVNLLETTSPVTDYTQPILTGALGSLPAPGEYVAIYDALNGGAPTLVGKADVTPASEGSGATWRYEFPADSELRDGVHRLRAVVERAGPEDGAPQALLSAAPPAVIVSTELPEQQVVIDQVMDDVGVYTGLIVSGASTDDTQPSLSGTLSGPLLAGQRLQVRVEDVNNPGRSFSYQPQIDETGLAWSLRIDPPLAEGNYRLMAGVVNGGDAMGPRHAEFDLRINSLTFSELDDAAGPIRGNVFDGDGPFLTDDHAPVLRGQLGTALGEGEALQIVAAQAGKETVLGQASLIERPQGGFTWQLELGASQGGAGELPEGHSTLSVRVVDTASGQIRLAVDREIDFDDGTPTGVVNITEVRDQIPGNSGFVGALAPGQSTDDRRPLISGVLLDGNTLPASRAVQIVDSVRQPDGRVVENVLGLATLNADAADGSWRFTPPGGLELGDHTFSARIVNRANGQLGPVGQTFTARESQLTINAVQDSVGALQGNLLDAKLFAQPPFTDDVRPQLSGRLGMPLGPNERVAVYDSVDGTAAVLLGVATVADTTWSFQPTAGLSNGAHGFQVRVERIVAGARPQVLLSDSTVPITIDAVAQPVTAVVLTVNVTDRVGADGSQVGPVGFRASTDDRRPVVSGTLSEAVGASQQVQVFLSREDGAMRRLGAATLNGVNWTYTLTEALPDGLATLHARVVAVNSGLTSNTLATSVNVNSIQVSEVVEPTTGVNVLGRDGHGTADNQVTLRGQLGAPLLLPSERVTIYVKGEGAALFTPVGVAKFEANGTDWTFSLPQSNGAPRVWQEGRYEVSARIEDASTRAVRAVTKVGFTVDTQVPQEHAEIVGYEDHAGPLQALLTQAGVSTDDTRGIVRGKLDKPINADTRRVVLYDRIDGQMVRLGEALATDTEWTFQNREPLGAGVHTFLARVENIVLGKEGDASSEFTIHVQQVTLDSIADPAHLDQNILLPGVDGASKQGKFVFGGHLGAPLGEGEVLKLVIDDVPRDGHVTFDQASLTWSGTLADDEVLGDGAHVIAVQVTDHDGAELRAVSASHTVYIDGGAPTETATISQARDIYGAGSSFTGANATGVPSDDALPQLKGSVSARLAGGLSVAVYGRLPGQADQVLLGYATVDANAEWTFQVDRELPFGDTVFNARVVNRADPQALQGPLSSDFVVHQQSVSITALIDDQGDVRGDLFALESLGANGRPVLMRTDDARPTLKGHLAQPLGSGEVLAIFRGSNRLGEAQMDADGVSWSFTPQADVEAGSQRFSAVLLTSDGVSRMSAQTPEITVSTLRPGHAVAITSVLDSNNLLGTWDRTARGQEVPRREVVTTAVLDDTRPRLSGTLGQALNAFEVLRVYAEHDGVVQLLGTANTDGLTWSLRPPVSLPAGASHIYAAIENRGDSFGAVRSDTVDVNVLSLSPISVQDLSAQGAVETLRPILRARVNTDRTQGLSVRVLVDGDAAGEASVGADGAWTFQLRADLATGMHRVEYVLLDGGVPVEAVRSLAPVNVMVSGADAPAFGVTLTTGAEPIFTDRGLTMLTGTTTEAVTPGMGVMVSIDGKDVGLAGFDASGTNWSYTLWAQSPGAHQVAVRPVNLATLAPAPDSEARTTVYQNAITIDAPDNAQLLADGGLVALIGSGDLMLSGHLASELPAGTTLQVRRDGVALGSATLEGKKWSYALTSSDQLAGDHQYSVVALPAGVDAGDASVAPALSAQTALTLVAAGSGPSPDLFASITGLIDGQRPGQLSANSTIEGQIATLRGTVSTALGGQDQIVVYGQPQDGERQRLGVARMLTDTTWEFRIGEALPSGSYTLSAIPENRLTGIGNDIAAAIANFQVQHLTITELNDQTGALQGNLLDQDPGSRLTDEATPLIKGTLSAPLAEFGQRLRVSDTFNGATSELGQAVIDRADPLKWSFRPDAPLLDGRHVLSVEVVGATTAIAETGDSVSFRKDSSTPAQTVSIVTVRDDDGPVVGNVPMGGDIDFRRPLVSGRLSAALSNAQVLRLWQDDGQGNVSYLGEATVTGTNWQWRSDVDMALGTVNLFATVDNAARAGTTYTAQDSAIHGRPSPTFSFHLQGLEGIEVKDAKGVVVGQNTSERQFTISGALAAPLADGEYVEVRDGAQLLGRASVQEQQWHFDIEVPLGNGQHDFKISIGGAGNSPTTPLVFETLAVNVHDAAPDPLQAGLIEAVIVLPTGQVLSAGSRFDTLAAQSVRPGQSLDGKRVGIFGTLAREPRAGDLVQVFDNDVLLGAAAVVGTRWRFNAPPLSEGEHTFSLRINEQPVPAPDPVHAAAYPVVVLGDDAIRIDALASRVDPAQALNGSLSHGLGRDEVLGVYRTLNGETVRLGDATVQGAADKDGRFAWSFTPAAGMGLGVGAQTLTVQVEGPTHTRVAAAQALPVLIDEAAIATAATILSVSTPQASGLSGVESGATIASAALVVSGALDRGLLGSERVVLYDGDTRMGYASVHANGRNWTYVSPGLNNGSHTLTVAVENEPGVKGATSQPFALTIAAPAPGQVVTPVSVQNGDAALGSAVQLDTGGFSVFAWNMGSAQATNINNIWATSTVNPAGQGQLPELNFRGYNSALLPGVPYATIANYVGSGWFHVSPEQAGIWTFRSPVVDDFEIVSVDGDRVMVGREYLRNGIQGDVSLDAGWHYLRVDTGNTGGVGSWVMQWRRPGESEFSVIRDVQTGPTEQGVALGAKDTAHHVKLDYTLSAPLGKGETLQVVDLTAHRTAEGLRVQFWNLPQDANRSFPDALALTATVAPVVSRMADNLPYDWRHAFDSGVTMSDASLIGRATGWFHVAQAEAGTWLIRSTTRDDQVQLKIDGYTLLSPDRGMPHGQYASLHLEAGWHYLDSTLFQQGVLRDDWHVSVIKPGETAFAPLTGFAQFESAVLGNAVNEAGDPTAFSFQAQVDDGQSHTLLATVTPAGADGPLSDPMTHGEPGMVFLANGAFGIVDKKVEVTGDGQLVDFARSHGTINAVDLDADKAAHEQGNTLVMDSTDVRLMSDVGSAMSLSNDGLLNGAFRQLVVQGGEHDVLQFGQLGGARFWTESGQIKGNDGADYTVFTESSLALQVIVDTHVALALDSALHSSAHPVI</sequence>
<evidence type="ECO:0000313" key="2">
    <source>
        <dbReference type="EMBL" id="CAB3911467.1"/>
    </source>
</evidence>
<organism evidence="2 3">
    <name type="scientific">Achromobacter dolens</name>
    <dbReference type="NCBI Taxonomy" id="1287738"/>
    <lineage>
        <taxon>Bacteria</taxon>
        <taxon>Pseudomonadati</taxon>
        <taxon>Pseudomonadota</taxon>
        <taxon>Betaproteobacteria</taxon>
        <taxon>Burkholderiales</taxon>
        <taxon>Alcaligenaceae</taxon>
        <taxon>Achromobacter</taxon>
    </lineage>
</organism>
<proteinExistence type="predicted"/>
<dbReference type="RefSeq" id="WP_175168157.1">
    <property type="nucleotide sequence ID" value="NZ_CADIKW010000014.1"/>
</dbReference>
<dbReference type="InterPro" id="IPR036278">
    <property type="entry name" value="Sialidase_sf"/>
</dbReference>
<name>A0A6S7EGD3_9BURK</name>
<evidence type="ECO:0000256" key="1">
    <source>
        <dbReference type="SAM" id="MobiDB-lite"/>
    </source>
</evidence>
<keyword evidence="3" id="KW-1185">Reference proteome</keyword>
<feature type="region of interest" description="Disordered" evidence="1">
    <location>
        <begin position="112"/>
        <end position="131"/>
    </location>
</feature>
<dbReference type="SUPFAM" id="SSF50939">
    <property type="entry name" value="Sialidases"/>
    <property type="match status" value="1"/>
</dbReference>
<protein>
    <submittedName>
        <fullName evidence="2">Uncharacterized protein</fullName>
    </submittedName>
</protein>
<dbReference type="GeneID" id="94358554"/>
<evidence type="ECO:0000313" key="3">
    <source>
        <dbReference type="Proteomes" id="UP000494272"/>
    </source>
</evidence>
<dbReference type="Gene3D" id="3.30.420.430">
    <property type="match status" value="6"/>
</dbReference>
<accession>A0A6S7EGD3</accession>
<dbReference type="Gene3D" id="2.60.40.10">
    <property type="entry name" value="Immunoglobulins"/>
    <property type="match status" value="3"/>
</dbReference>
<dbReference type="EMBL" id="CADIKW010000014">
    <property type="protein sequence ID" value="CAB3911467.1"/>
    <property type="molecule type" value="Genomic_DNA"/>
</dbReference>